<dbReference type="InterPro" id="IPR051310">
    <property type="entry name" value="MCP_chemotaxis"/>
</dbReference>
<keyword evidence="8" id="KW-0807">Transducer</keyword>
<dbReference type="RefSeq" id="WP_090682777.1">
    <property type="nucleotide sequence ID" value="NZ_CADERL010000002.1"/>
</dbReference>
<dbReference type="FunFam" id="1.10.287.950:FF:000001">
    <property type="entry name" value="Methyl-accepting chemotaxis sensory transducer"/>
    <property type="match status" value="1"/>
</dbReference>
<name>A0A1G7SPL5_9BURK</name>
<keyword evidence="6 9" id="KW-0472">Membrane</keyword>
<dbReference type="SUPFAM" id="SSF58104">
    <property type="entry name" value="Methyl-accepting chemotaxis protein (MCP) signaling domain"/>
    <property type="match status" value="1"/>
</dbReference>
<dbReference type="GO" id="GO:0005886">
    <property type="term" value="C:plasma membrane"/>
    <property type="evidence" value="ECO:0007669"/>
    <property type="project" value="UniProtKB-SubCell"/>
</dbReference>
<evidence type="ECO:0000256" key="7">
    <source>
        <dbReference type="ARBA" id="ARBA00029447"/>
    </source>
</evidence>
<organism evidence="11 12">
    <name type="scientific">Paraburkholderia phenazinium</name>
    <dbReference type="NCBI Taxonomy" id="60549"/>
    <lineage>
        <taxon>Bacteria</taxon>
        <taxon>Pseudomonadati</taxon>
        <taxon>Pseudomonadota</taxon>
        <taxon>Betaproteobacteria</taxon>
        <taxon>Burkholderiales</taxon>
        <taxon>Burkholderiaceae</taxon>
        <taxon>Paraburkholderia</taxon>
    </lineage>
</organism>
<dbReference type="GO" id="GO:0004888">
    <property type="term" value="F:transmembrane signaling receptor activity"/>
    <property type="evidence" value="ECO:0007669"/>
    <property type="project" value="TreeGrafter"/>
</dbReference>
<dbReference type="OrthoDB" id="8555762at2"/>
<reference evidence="11 12" key="1">
    <citation type="submission" date="2016-10" db="EMBL/GenBank/DDBJ databases">
        <authorList>
            <person name="de Groot N.N."/>
        </authorList>
    </citation>
    <scope>NUCLEOTIDE SEQUENCE [LARGE SCALE GENOMIC DNA]</scope>
    <source>
        <strain evidence="11 12">LMG 2247</strain>
    </source>
</reference>
<dbReference type="InterPro" id="IPR004089">
    <property type="entry name" value="MCPsignal_dom"/>
</dbReference>
<keyword evidence="3" id="KW-0488">Methylation</keyword>
<gene>
    <name evidence="11" type="ORF">SAMN05216466_102603</name>
</gene>
<evidence type="ECO:0000256" key="3">
    <source>
        <dbReference type="ARBA" id="ARBA00022481"/>
    </source>
</evidence>
<evidence type="ECO:0000313" key="12">
    <source>
        <dbReference type="Proteomes" id="UP000199706"/>
    </source>
</evidence>
<comment type="subcellular location">
    <subcellularLocation>
        <location evidence="1">Cell membrane</location>
        <topology evidence="1">Multi-pass membrane protein</topology>
    </subcellularLocation>
</comment>
<keyword evidence="5 9" id="KW-1133">Transmembrane helix</keyword>
<dbReference type="GO" id="GO:0006935">
    <property type="term" value="P:chemotaxis"/>
    <property type="evidence" value="ECO:0007669"/>
    <property type="project" value="TreeGrafter"/>
</dbReference>
<dbReference type="Pfam" id="PF00015">
    <property type="entry name" value="MCPsignal"/>
    <property type="match status" value="1"/>
</dbReference>
<dbReference type="PROSITE" id="PS50111">
    <property type="entry name" value="CHEMOTAXIS_TRANSDUC_2"/>
    <property type="match status" value="1"/>
</dbReference>
<dbReference type="Pfam" id="PF17200">
    <property type="entry name" value="sCache_2"/>
    <property type="match status" value="1"/>
</dbReference>
<evidence type="ECO:0000256" key="2">
    <source>
        <dbReference type="ARBA" id="ARBA00022475"/>
    </source>
</evidence>
<sequence length="525" mass="55704">MERFRLNVRLWLALAVMCMGILAIGLWGAFKARDTMIAGREAELKSVVSVAHGVLERYSGLAAAGTMPLADAQRNALADLRVMHYDGAGGYLVIEDAHAKVLMHGVRADLEGKDMSEFKDPAGHRVFQEGSDLAERDGEGFIHLQFLKPVTNKMAPKINYVRLFKPWDWTIVTGVFTDDIDAVFYMTLAEYVVAALVLCLAVSIVIGLIARSILRQLGGEPAYAAQIASRIADGELDVVVETRSGDTHSLLAAMQRMQLRLAQAIAQIRSGATLISTVSSEIASGNADLSRRTEQQATALGETASSMEQITATVKQNADNAKQASQLAHNASETAVRGGEVVGKVVDTMHGISQSSHRIGDIIGVIEGIAFQTNILALNAAVEAARAGEEGRGFAVVAGEVRNLAQRSAAAAKEIKALIEESAAQIAGGSQFVDRAGATMQEVVQAVRRVTDIMGEISAASVEQSSGIEQVNIAVASMDQTTQQNAALVEEASASADVLRAQTAQLEAAIAVFTLPEGAAPARMR</sequence>
<dbReference type="GO" id="GO:0007165">
    <property type="term" value="P:signal transduction"/>
    <property type="evidence" value="ECO:0007669"/>
    <property type="project" value="UniProtKB-KW"/>
</dbReference>
<proteinExistence type="inferred from homology"/>
<feature type="transmembrane region" description="Helical" evidence="9">
    <location>
        <begin position="12"/>
        <end position="30"/>
    </location>
</feature>
<dbReference type="AlphaFoldDB" id="A0A1G7SPL5"/>
<dbReference type="SMART" id="SM00283">
    <property type="entry name" value="MA"/>
    <property type="match status" value="1"/>
</dbReference>
<dbReference type="PANTHER" id="PTHR43531:SF14">
    <property type="entry name" value="METHYL-ACCEPTING CHEMOTAXIS PROTEIN I-RELATED"/>
    <property type="match status" value="1"/>
</dbReference>
<dbReference type="Proteomes" id="UP000199706">
    <property type="component" value="Unassembled WGS sequence"/>
</dbReference>
<evidence type="ECO:0000256" key="9">
    <source>
        <dbReference type="SAM" id="Phobius"/>
    </source>
</evidence>
<evidence type="ECO:0000256" key="5">
    <source>
        <dbReference type="ARBA" id="ARBA00022989"/>
    </source>
</evidence>
<evidence type="ECO:0000313" key="11">
    <source>
        <dbReference type="EMBL" id="SDG24832.1"/>
    </source>
</evidence>
<comment type="similarity">
    <text evidence="7">Belongs to the methyl-accepting chemotaxis (MCP) protein family.</text>
</comment>
<dbReference type="Gene3D" id="1.10.287.950">
    <property type="entry name" value="Methyl-accepting chemotaxis protein"/>
    <property type="match status" value="1"/>
</dbReference>
<evidence type="ECO:0000256" key="8">
    <source>
        <dbReference type="PROSITE-ProRule" id="PRU00284"/>
    </source>
</evidence>
<feature type="transmembrane region" description="Helical" evidence="9">
    <location>
        <begin position="191"/>
        <end position="210"/>
    </location>
</feature>
<accession>A0A1G7SPL5</accession>
<keyword evidence="2" id="KW-1003">Cell membrane</keyword>
<evidence type="ECO:0000256" key="4">
    <source>
        <dbReference type="ARBA" id="ARBA00022692"/>
    </source>
</evidence>
<evidence type="ECO:0000259" key="10">
    <source>
        <dbReference type="PROSITE" id="PS50111"/>
    </source>
</evidence>
<dbReference type="SMART" id="SM01049">
    <property type="entry name" value="Cache_2"/>
    <property type="match status" value="1"/>
</dbReference>
<dbReference type="PANTHER" id="PTHR43531">
    <property type="entry name" value="PROTEIN ICFG"/>
    <property type="match status" value="1"/>
</dbReference>
<dbReference type="InterPro" id="IPR033480">
    <property type="entry name" value="sCache_2"/>
</dbReference>
<dbReference type="CDD" id="cd11386">
    <property type="entry name" value="MCP_signal"/>
    <property type="match status" value="1"/>
</dbReference>
<evidence type="ECO:0000256" key="1">
    <source>
        <dbReference type="ARBA" id="ARBA00004651"/>
    </source>
</evidence>
<evidence type="ECO:0000256" key="6">
    <source>
        <dbReference type="ARBA" id="ARBA00023136"/>
    </source>
</evidence>
<feature type="domain" description="Methyl-accepting transducer" evidence="10">
    <location>
        <begin position="271"/>
        <end position="500"/>
    </location>
</feature>
<protein>
    <submittedName>
        <fullName evidence="11">Methyl-accepting chemotaxis sensory transducer with Cache sensor</fullName>
    </submittedName>
</protein>
<dbReference type="EMBL" id="FNCJ01000002">
    <property type="protein sequence ID" value="SDG24832.1"/>
    <property type="molecule type" value="Genomic_DNA"/>
</dbReference>
<dbReference type="Gene3D" id="3.30.450.20">
    <property type="entry name" value="PAS domain"/>
    <property type="match status" value="1"/>
</dbReference>
<keyword evidence="4 9" id="KW-0812">Transmembrane</keyword>